<dbReference type="SUPFAM" id="SSF53659">
    <property type="entry name" value="Isocitrate/Isopropylmalate dehydrogenase-like"/>
    <property type="match status" value="1"/>
</dbReference>
<dbReference type="PANTHER" id="PTHR11835">
    <property type="entry name" value="DECARBOXYLATING DEHYDROGENASES-ISOCITRATE, ISOPROPYLMALATE, TARTRATE"/>
    <property type="match status" value="1"/>
</dbReference>
<proteinExistence type="inferred from homology"/>
<reference evidence="4" key="1">
    <citation type="submission" date="2020-11" db="EMBL/GenBank/DDBJ databases">
        <authorList>
            <person name="Tran Van P."/>
        </authorList>
    </citation>
    <scope>NUCLEOTIDE SEQUENCE</scope>
</reference>
<dbReference type="GO" id="GO:0005739">
    <property type="term" value="C:mitochondrion"/>
    <property type="evidence" value="ECO:0007669"/>
    <property type="project" value="TreeGrafter"/>
</dbReference>
<gene>
    <name evidence="4" type="ORF">TCEB3V08_LOCUS8140</name>
</gene>
<dbReference type="GO" id="GO:0006099">
    <property type="term" value="P:tricarboxylic acid cycle"/>
    <property type="evidence" value="ECO:0007669"/>
    <property type="project" value="UniProtKB-KW"/>
</dbReference>
<evidence type="ECO:0000256" key="1">
    <source>
        <dbReference type="ARBA" id="ARBA00007769"/>
    </source>
</evidence>
<sequence>MLVPAATLSDYDIQHKSPLQRRVNTRKRGEIVHTSQPATQNTALRHYAVIPHIFLVADWMSIVAMQWFTIFQPLLEHLMSAIIKNKYLQAPIPKAQYGGRHTVTMLPGAGIGPELMNYVKEVFRYAGVPVDFEVVQIDPKSETNDDLDYAITTIRRNGVAIKGNIETGSLTRGVTSRNVALRNELDLYVNVLKCQTYPGVPSRQKNIDIVIIRQNTEGEYAMLEHESVHGVVESMKVVTQENSERVARFTFEFARKNGRKKYSVFEPGARNTGTSIAGKNIANPIAMLNASVDMLEHLGHRYHAEIIKSAIDKTINEDRIHTPDLGGQATSIDVVQNIIRHLQETTKTTNWAGR</sequence>
<dbReference type="Pfam" id="PF00180">
    <property type="entry name" value="Iso_dh"/>
    <property type="match status" value="1"/>
</dbReference>
<dbReference type="Gene3D" id="3.40.718.10">
    <property type="entry name" value="Isopropylmalate Dehydrogenase"/>
    <property type="match status" value="2"/>
</dbReference>
<evidence type="ECO:0000256" key="2">
    <source>
        <dbReference type="ARBA" id="ARBA00022532"/>
    </source>
</evidence>
<evidence type="ECO:0000259" key="3">
    <source>
        <dbReference type="SMART" id="SM01329"/>
    </source>
</evidence>
<dbReference type="InterPro" id="IPR024084">
    <property type="entry name" value="IsoPropMal-DH-like_dom"/>
</dbReference>
<evidence type="ECO:0000313" key="4">
    <source>
        <dbReference type="EMBL" id="CAD7405741.1"/>
    </source>
</evidence>
<organism evidence="4">
    <name type="scientific">Timema cristinae</name>
    <name type="common">Walking stick</name>
    <dbReference type="NCBI Taxonomy" id="61476"/>
    <lineage>
        <taxon>Eukaryota</taxon>
        <taxon>Metazoa</taxon>
        <taxon>Ecdysozoa</taxon>
        <taxon>Arthropoda</taxon>
        <taxon>Hexapoda</taxon>
        <taxon>Insecta</taxon>
        <taxon>Pterygota</taxon>
        <taxon>Neoptera</taxon>
        <taxon>Polyneoptera</taxon>
        <taxon>Phasmatodea</taxon>
        <taxon>Timematodea</taxon>
        <taxon>Timematoidea</taxon>
        <taxon>Timematidae</taxon>
        <taxon>Timema</taxon>
    </lineage>
</organism>
<feature type="domain" description="Isopropylmalate dehydrogenase-like" evidence="3">
    <location>
        <begin position="102"/>
        <end position="338"/>
    </location>
</feature>
<accession>A0A7R9D131</accession>
<comment type="similarity">
    <text evidence="1">Belongs to the isocitrate and isopropylmalate dehydrogenases family.</text>
</comment>
<dbReference type="EMBL" id="OC319552">
    <property type="protein sequence ID" value="CAD7405741.1"/>
    <property type="molecule type" value="Genomic_DNA"/>
</dbReference>
<name>A0A7R9D131_TIMCR</name>
<keyword evidence="2" id="KW-0816">Tricarboxylic acid cycle</keyword>
<dbReference type="GO" id="GO:0006102">
    <property type="term" value="P:isocitrate metabolic process"/>
    <property type="evidence" value="ECO:0007669"/>
    <property type="project" value="TreeGrafter"/>
</dbReference>
<dbReference type="SMART" id="SM01329">
    <property type="entry name" value="Iso_dh"/>
    <property type="match status" value="1"/>
</dbReference>
<dbReference type="AlphaFoldDB" id="A0A7R9D131"/>
<protein>
    <recommendedName>
        <fullName evidence="3">Isopropylmalate dehydrogenase-like domain-containing protein</fullName>
    </recommendedName>
</protein>
<dbReference type="PANTHER" id="PTHR11835:SF60">
    <property type="entry name" value="ISOCITRATE DEHYDROGENASE [NAD] SUBUNIT, MITOCHONDRIAL"/>
    <property type="match status" value="1"/>
</dbReference>